<accession>A0ACC3DIY5</accession>
<evidence type="ECO:0000313" key="1">
    <source>
        <dbReference type="EMBL" id="KAK3076521.1"/>
    </source>
</evidence>
<dbReference type="EMBL" id="JAWDJW010003876">
    <property type="protein sequence ID" value="KAK3076521.1"/>
    <property type="molecule type" value="Genomic_DNA"/>
</dbReference>
<organism evidence="1 2">
    <name type="scientific">Coniosporium uncinatum</name>
    <dbReference type="NCBI Taxonomy" id="93489"/>
    <lineage>
        <taxon>Eukaryota</taxon>
        <taxon>Fungi</taxon>
        <taxon>Dikarya</taxon>
        <taxon>Ascomycota</taxon>
        <taxon>Pezizomycotina</taxon>
        <taxon>Dothideomycetes</taxon>
        <taxon>Dothideomycetes incertae sedis</taxon>
        <taxon>Coniosporium</taxon>
    </lineage>
</organism>
<reference evidence="1" key="1">
    <citation type="submission" date="2024-09" db="EMBL/GenBank/DDBJ databases">
        <title>Black Yeasts Isolated from many extreme environments.</title>
        <authorList>
            <person name="Coleine C."/>
            <person name="Stajich J.E."/>
            <person name="Selbmann L."/>
        </authorList>
    </citation>
    <scope>NUCLEOTIDE SEQUENCE</scope>
    <source>
        <strain evidence="1">CCFEE 5737</strain>
    </source>
</reference>
<proteinExistence type="predicted"/>
<feature type="non-terminal residue" evidence="1">
    <location>
        <position position="227"/>
    </location>
</feature>
<keyword evidence="2" id="KW-1185">Reference proteome</keyword>
<sequence length="227" mass="25672">MDWDGAVLSLMAWAFTDDGSKHEKLKEWHFEHMSKFDDPNIRLKSPVDLDAFQQLKSRMIQINRGDNDYIKKPAYLNFAEHRLNAALRKFDEAVLFQAPKSSQSAPRINDPHEQMPHDEQKSKPNADLGTRARPEVSTNVSTPSEYSRPEKPTDKPYEQTVPLSSPQINEASQETREHNISDAVAEFQRTKSPTTVPAASKRKAVDRPESIVPPLLSKRRKSSPGGA</sequence>
<dbReference type="Proteomes" id="UP001186974">
    <property type="component" value="Unassembled WGS sequence"/>
</dbReference>
<name>A0ACC3DIY5_9PEZI</name>
<gene>
    <name evidence="1" type="ORF">LTS18_012786</name>
</gene>
<comment type="caution">
    <text evidence="1">The sequence shown here is derived from an EMBL/GenBank/DDBJ whole genome shotgun (WGS) entry which is preliminary data.</text>
</comment>
<evidence type="ECO:0000313" key="2">
    <source>
        <dbReference type="Proteomes" id="UP001186974"/>
    </source>
</evidence>
<protein>
    <submittedName>
        <fullName evidence="1">Uncharacterized protein</fullName>
    </submittedName>
</protein>